<dbReference type="AlphaFoldDB" id="A0AAN4ZHL0"/>
<gene>
    <name evidence="1" type="ORF">PMAYCL1PPCAC_07290</name>
</gene>
<keyword evidence="2" id="KW-1185">Reference proteome</keyword>
<protein>
    <submittedName>
        <fullName evidence="1">Uncharacterized protein</fullName>
    </submittedName>
</protein>
<comment type="caution">
    <text evidence="1">The sequence shown here is derived from an EMBL/GenBank/DDBJ whole genome shotgun (WGS) entry which is preliminary data.</text>
</comment>
<feature type="non-terminal residue" evidence="1">
    <location>
        <position position="72"/>
    </location>
</feature>
<dbReference type="Proteomes" id="UP001328107">
    <property type="component" value="Unassembled WGS sequence"/>
</dbReference>
<name>A0AAN4ZHL0_9BILA</name>
<reference evidence="2" key="1">
    <citation type="submission" date="2022-10" db="EMBL/GenBank/DDBJ databases">
        <title>Genome assembly of Pristionchus species.</title>
        <authorList>
            <person name="Yoshida K."/>
            <person name="Sommer R.J."/>
        </authorList>
    </citation>
    <scope>NUCLEOTIDE SEQUENCE [LARGE SCALE GENOMIC DNA]</scope>
    <source>
        <strain evidence="2">RS5460</strain>
    </source>
</reference>
<accession>A0AAN4ZHL0</accession>
<dbReference type="EMBL" id="BTRK01000002">
    <property type="protein sequence ID" value="GMR37095.1"/>
    <property type="molecule type" value="Genomic_DNA"/>
</dbReference>
<organism evidence="1 2">
    <name type="scientific">Pristionchus mayeri</name>
    <dbReference type="NCBI Taxonomy" id="1317129"/>
    <lineage>
        <taxon>Eukaryota</taxon>
        <taxon>Metazoa</taxon>
        <taxon>Ecdysozoa</taxon>
        <taxon>Nematoda</taxon>
        <taxon>Chromadorea</taxon>
        <taxon>Rhabditida</taxon>
        <taxon>Rhabditina</taxon>
        <taxon>Diplogasteromorpha</taxon>
        <taxon>Diplogasteroidea</taxon>
        <taxon>Neodiplogasteridae</taxon>
        <taxon>Pristionchus</taxon>
    </lineage>
</organism>
<evidence type="ECO:0000313" key="1">
    <source>
        <dbReference type="EMBL" id="GMR37095.1"/>
    </source>
</evidence>
<proteinExistence type="predicted"/>
<evidence type="ECO:0000313" key="2">
    <source>
        <dbReference type="Proteomes" id="UP001328107"/>
    </source>
</evidence>
<sequence length="72" mass="8138">MSPSTSIPIAINSDRLSQWRSRLTTMPISSPFTRIPVVRETLHETLLSSIERHSKEEEGRIALINVTYGDSK</sequence>